<dbReference type="EMBL" id="APVL01000027">
    <property type="protein sequence ID" value="EWG08901.1"/>
    <property type="molecule type" value="Genomic_DNA"/>
</dbReference>
<protein>
    <submittedName>
        <fullName evidence="1">Gp8 protein</fullName>
    </submittedName>
</protein>
<proteinExistence type="predicted"/>
<dbReference type="OrthoDB" id="2889770at2"/>
<name>W7L038_CYTFI</name>
<evidence type="ECO:0000313" key="1">
    <source>
        <dbReference type="EMBL" id="EWG08901.1"/>
    </source>
</evidence>
<accession>W7L038</accession>
<dbReference type="RefSeq" id="WP_051488977.1">
    <property type="nucleotide sequence ID" value="NZ_APVL01000027.1"/>
</dbReference>
<organism evidence="1 2">
    <name type="scientific">Cytobacillus firmus DS1</name>
    <dbReference type="NCBI Taxonomy" id="1307436"/>
    <lineage>
        <taxon>Bacteria</taxon>
        <taxon>Bacillati</taxon>
        <taxon>Bacillota</taxon>
        <taxon>Bacilli</taxon>
        <taxon>Bacillales</taxon>
        <taxon>Bacillaceae</taxon>
        <taxon>Cytobacillus</taxon>
    </lineage>
</organism>
<evidence type="ECO:0000313" key="2">
    <source>
        <dbReference type="Proteomes" id="UP000019270"/>
    </source>
</evidence>
<sequence length="133" mass="15503">MNEKSKEKMLEQKKSIVDGLQNHFPNIPLFQDEIAEDEEQLFKDSKYHLSILIMGDFSTTDSAVRLSQTLSIEYYSEERDDVDETLLDIISIVDAVPAVNFRRSRKVRMKVANTDRFVDVVTIEFERFVKYGC</sequence>
<dbReference type="PATRIC" id="fig|1307436.3.peg.4712"/>
<dbReference type="Proteomes" id="UP000019270">
    <property type="component" value="Unassembled WGS sequence"/>
</dbReference>
<gene>
    <name evidence="1" type="ORF">PBF_22093</name>
</gene>
<reference evidence="2" key="1">
    <citation type="submission" date="2013-03" db="EMBL/GenBank/DDBJ databases">
        <title>Draft genome sequence of Bacillus firmus DS1.</title>
        <authorList>
            <person name="Peng D."/>
            <person name="Zhu L."/>
            <person name="Sun M."/>
        </authorList>
    </citation>
    <scope>NUCLEOTIDE SEQUENCE [LARGE SCALE GENOMIC DNA]</scope>
    <source>
        <strain evidence="2">DS1</strain>
    </source>
</reference>
<reference evidence="1 2" key="2">
    <citation type="journal article" date="2016" name="Sci. Rep.">
        <title>A novel serine protease, Sep1, from Bacillus firmus DS-1 has nematicidal activity and degrades multiple intestinal-associated nematode proteins.</title>
        <authorList>
            <person name="Geng C."/>
            <person name="Nie X."/>
            <person name="Tang Z."/>
            <person name="Zhang Y."/>
            <person name="Lin J."/>
            <person name="Sun M."/>
            <person name="Peng D."/>
        </authorList>
    </citation>
    <scope>NUCLEOTIDE SEQUENCE [LARGE SCALE GENOMIC DNA]</scope>
    <source>
        <strain evidence="1 2">DS1</strain>
    </source>
</reference>
<dbReference type="AlphaFoldDB" id="W7L038"/>
<dbReference type="eggNOG" id="ENOG5030EIX">
    <property type="taxonomic scope" value="Bacteria"/>
</dbReference>
<comment type="caution">
    <text evidence="1">The sequence shown here is derived from an EMBL/GenBank/DDBJ whole genome shotgun (WGS) entry which is preliminary data.</text>
</comment>